<feature type="region of interest" description="Disordered" evidence="1">
    <location>
        <begin position="301"/>
        <end position="436"/>
    </location>
</feature>
<feature type="region of interest" description="Disordered" evidence="1">
    <location>
        <begin position="515"/>
        <end position="764"/>
    </location>
</feature>
<feature type="compositionally biased region" description="Polar residues" evidence="1">
    <location>
        <begin position="350"/>
        <end position="362"/>
    </location>
</feature>
<feature type="region of interest" description="Disordered" evidence="1">
    <location>
        <begin position="469"/>
        <end position="490"/>
    </location>
</feature>
<sequence length="775" mass="84112">MSRARKLWKTRKDHLLRVAGIWRANHESRSEDRRDAKNMSRDGHRVMNNGSEPSKKRKKDRGEPKEGAKIDGANPKSSQGKDGEARPVVDVVAEDHKEPENLEELVRGRIQDILSRPGVAQVTVNLVESGVERKILLKRPPQSEIEGSVVERTDEEEGHHKRRKRRKRSQATPEKDETPERITAQSELELPAPSRELDLGPSPADLPSADLPSEPPSLTTGPSSPPLEVVQETQLSLLLGAQAAVAARKQPVPRYVEIADSQSSMSSLPDPIDYRYLVDPKDAERDAKVVTTHGLPINLFDSRPSPVLGEYSDPVSEVFPSKSGGKVPTAVEPKLQLSREYDSSIHFDRSQTSQLPTPAPESTRSETEEVCASPPRRPRDPYELDFSTPRRPTPSSRRSTARKIQPPGSGSGQAGSSAKGQEKKEVMTPSAAASKTRVTICSEVKGLPVVSEEELASIFSDGEIDFDEFLEPTPRKDSFPPVQMTPGLPLDKTKKILTFKTPRRNDEEYLSDDNSLVGLMSTPSKDYGRETPFIKTTPRAGLISRKPEMTKKPKIITYTRKSTRASSRGKVVGVLKTSTGPDATWLGEFDRTPVRGSDVENEEPSPELPPLPRPVPNLKADVHGMSTTTPGPQSRSVEETPAPVVNAAAATPEPLRQTKPAVTTRRSLEGLPPSTGGDSSKKPTSSRSGPISCTPVPVPKPWLAAQRAQNTTPTTKTTTTAGAAASPSSTTMPPPARIRSAAPSKTIPAAASKGGPIKQTPVPLPPYIRALARSG</sequence>
<dbReference type="AlphaFoldDB" id="A0A084G851"/>
<dbReference type="Proteomes" id="UP000028545">
    <property type="component" value="Unassembled WGS sequence"/>
</dbReference>
<feature type="compositionally biased region" description="Polar residues" evidence="1">
    <location>
        <begin position="676"/>
        <end position="691"/>
    </location>
</feature>
<evidence type="ECO:0000313" key="3">
    <source>
        <dbReference type="Proteomes" id="UP000028545"/>
    </source>
</evidence>
<gene>
    <name evidence="2" type="ORF">SAPIO_CDS4412</name>
</gene>
<dbReference type="EMBL" id="JOWA01000092">
    <property type="protein sequence ID" value="KEZ43513.1"/>
    <property type="molecule type" value="Genomic_DNA"/>
</dbReference>
<feature type="compositionally biased region" description="Basic and acidic residues" evidence="1">
    <location>
        <begin position="79"/>
        <end position="100"/>
    </location>
</feature>
<protein>
    <submittedName>
        <fullName evidence="2">Uncharacterized protein</fullName>
    </submittedName>
</protein>
<dbReference type="GeneID" id="27723484"/>
<comment type="caution">
    <text evidence="2">The sequence shown here is derived from an EMBL/GenBank/DDBJ whole genome shotgun (WGS) entry which is preliminary data.</text>
</comment>
<dbReference type="VEuPathDB" id="FungiDB:SAPIO_CDS4412"/>
<feature type="compositionally biased region" description="Polar residues" evidence="1">
    <location>
        <begin position="625"/>
        <end position="635"/>
    </location>
</feature>
<feature type="region of interest" description="Disordered" evidence="1">
    <location>
        <begin position="18"/>
        <end position="100"/>
    </location>
</feature>
<dbReference type="KEGG" id="sapo:SAPIO_CDS4412"/>
<dbReference type="HOGENOM" id="CLU_360978_0_0_1"/>
<feature type="compositionally biased region" description="Low complexity" evidence="1">
    <location>
        <begin position="387"/>
        <end position="398"/>
    </location>
</feature>
<keyword evidence="3" id="KW-1185">Reference proteome</keyword>
<dbReference type="OrthoDB" id="10664889at2759"/>
<feature type="compositionally biased region" description="Basic residues" evidence="1">
    <location>
        <begin position="160"/>
        <end position="169"/>
    </location>
</feature>
<feature type="compositionally biased region" description="Basic and acidic residues" evidence="1">
    <location>
        <begin position="24"/>
        <end position="45"/>
    </location>
</feature>
<accession>A0A084G851</accession>
<dbReference type="RefSeq" id="XP_016643312.1">
    <property type="nucleotide sequence ID" value="XM_016786967.1"/>
</dbReference>
<reference evidence="2 3" key="1">
    <citation type="journal article" date="2014" name="Genome Announc.">
        <title>Draft genome sequence of the pathogenic fungus Scedosporium apiospermum.</title>
        <authorList>
            <person name="Vandeputte P."/>
            <person name="Ghamrawi S."/>
            <person name="Rechenmann M."/>
            <person name="Iltis A."/>
            <person name="Giraud S."/>
            <person name="Fleury M."/>
            <person name="Thornton C."/>
            <person name="Delhaes L."/>
            <person name="Meyer W."/>
            <person name="Papon N."/>
            <person name="Bouchara J.P."/>
        </authorList>
    </citation>
    <scope>NUCLEOTIDE SEQUENCE [LARGE SCALE GENOMIC DNA]</scope>
    <source>
        <strain evidence="2 3">IHEM 14462</strain>
    </source>
</reference>
<feature type="compositionally biased region" description="Low complexity" evidence="1">
    <location>
        <begin position="711"/>
        <end position="744"/>
    </location>
</feature>
<name>A0A084G851_PSEDA</name>
<evidence type="ECO:0000256" key="1">
    <source>
        <dbReference type="SAM" id="MobiDB-lite"/>
    </source>
</evidence>
<proteinExistence type="predicted"/>
<feature type="compositionally biased region" description="Basic and acidic residues" evidence="1">
    <location>
        <begin position="337"/>
        <end position="349"/>
    </location>
</feature>
<feature type="region of interest" description="Disordered" evidence="1">
    <location>
        <begin position="129"/>
        <end position="229"/>
    </location>
</feature>
<organism evidence="2 3">
    <name type="scientific">Pseudallescheria apiosperma</name>
    <name type="common">Scedosporium apiospermum</name>
    <dbReference type="NCBI Taxonomy" id="563466"/>
    <lineage>
        <taxon>Eukaryota</taxon>
        <taxon>Fungi</taxon>
        <taxon>Dikarya</taxon>
        <taxon>Ascomycota</taxon>
        <taxon>Pezizomycotina</taxon>
        <taxon>Sordariomycetes</taxon>
        <taxon>Hypocreomycetidae</taxon>
        <taxon>Microascales</taxon>
        <taxon>Microascaceae</taxon>
        <taxon>Scedosporium</taxon>
    </lineage>
</organism>
<feature type="compositionally biased region" description="Pro residues" evidence="1">
    <location>
        <begin position="606"/>
        <end position="615"/>
    </location>
</feature>
<feature type="compositionally biased region" description="Basic and acidic residues" evidence="1">
    <location>
        <begin position="60"/>
        <end position="69"/>
    </location>
</feature>
<feature type="compositionally biased region" description="Low complexity" evidence="1">
    <location>
        <begin position="216"/>
        <end position="228"/>
    </location>
</feature>
<evidence type="ECO:0000313" key="2">
    <source>
        <dbReference type="EMBL" id="KEZ43513.1"/>
    </source>
</evidence>
<feature type="compositionally biased region" description="Low complexity" evidence="1">
    <location>
        <begin position="639"/>
        <end position="654"/>
    </location>
</feature>